<dbReference type="RefSeq" id="WP_091178336.1">
    <property type="nucleotide sequence ID" value="NZ_FOFA01000002.1"/>
</dbReference>
<dbReference type="InterPro" id="IPR037171">
    <property type="entry name" value="NagB/RpiA_transferase-like"/>
</dbReference>
<dbReference type="SUPFAM" id="SSF100950">
    <property type="entry name" value="NagB/RpiA/CoA transferase-like"/>
    <property type="match status" value="1"/>
</dbReference>
<evidence type="ECO:0000313" key="3">
    <source>
        <dbReference type="Proteomes" id="UP000198504"/>
    </source>
</evidence>
<sequence>MSARDDVLARIADAHRLAPSPDLPYDAVERAYRGAEVPGPDAGALVDLLVDRLLDYKALVRRTTPDGLAGTVAEALRERGATSLVVPEGVDPAWLASSDVRVVADPGPAGPLTVDALDTADGVLTGCALAVAATGTLVLDGTAGQGRRAVTLVPDYHLCVVRADQVVADVPQAVAGLEPTRPTTMISGPSATSDIELNRVEGVHGPRTLEVVLVEDAGPDRG</sequence>
<dbReference type="PANTHER" id="PTHR43682:SF1">
    <property type="entry name" value="LACTATE UTILIZATION PROTEIN C"/>
    <property type="match status" value="1"/>
</dbReference>
<dbReference type="Gene3D" id="3.40.50.10420">
    <property type="entry name" value="NagB/RpiA/CoA transferase-like"/>
    <property type="match status" value="1"/>
</dbReference>
<dbReference type="AlphaFoldDB" id="A0A1H9DAG9"/>
<evidence type="ECO:0000313" key="2">
    <source>
        <dbReference type="EMBL" id="SEQ10351.1"/>
    </source>
</evidence>
<protein>
    <submittedName>
        <fullName evidence="2">L-lactate dehydrogenase complex protein LldG</fullName>
    </submittedName>
</protein>
<dbReference type="InterPro" id="IPR003741">
    <property type="entry name" value="LUD_dom"/>
</dbReference>
<dbReference type="Proteomes" id="UP000198504">
    <property type="component" value="Unassembled WGS sequence"/>
</dbReference>
<feature type="domain" description="LUD" evidence="1">
    <location>
        <begin position="117"/>
        <end position="214"/>
    </location>
</feature>
<gene>
    <name evidence="2" type="ORF">SAMN05421756_102480</name>
</gene>
<keyword evidence="3" id="KW-1185">Reference proteome</keyword>
<dbReference type="InterPro" id="IPR024185">
    <property type="entry name" value="FTHF_cligase-like_sf"/>
</dbReference>
<dbReference type="PANTHER" id="PTHR43682">
    <property type="entry name" value="LACTATE UTILIZATION PROTEIN C"/>
    <property type="match status" value="1"/>
</dbReference>
<organism evidence="2 3">
    <name type="scientific">Microlunatus flavus</name>
    <dbReference type="NCBI Taxonomy" id="1036181"/>
    <lineage>
        <taxon>Bacteria</taxon>
        <taxon>Bacillati</taxon>
        <taxon>Actinomycetota</taxon>
        <taxon>Actinomycetes</taxon>
        <taxon>Propionibacteriales</taxon>
        <taxon>Propionibacteriaceae</taxon>
        <taxon>Microlunatus</taxon>
    </lineage>
</organism>
<proteinExistence type="predicted"/>
<name>A0A1H9DAG9_9ACTN</name>
<dbReference type="OrthoDB" id="9794187at2"/>
<dbReference type="Pfam" id="PF02589">
    <property type="entry name" value="LUD_dom"/>
    <property type="match status" value="1"/>
</dbReference>
<dbReference type="STRING" id="1036181.SAMN05421756_102480"/>
<dbReference type="EMBL" id="FOFA01000002">
    <property type="protein sequence ID" value="SEQ10351.1"/>
    <property type="molecule type" value="Genomic_DNA"/>
</dbReference>
<reference evidence="3" key="1">
    <citation type="submission" date="2016-10" db="EMBL/GenBank/DDBJ databases">
        <authorList>
            <person name="Varghese N."/>
            <person name="Submissions S."/>
        </authorList>
    </citation>
    <scope>NUCLEOTIDE SEQUENCE [LARGE SCALE GENOMIC DNA]</scope>
    <source>
        <strain evidence="3">CGMCC 4.6856</strain>
    </source>
</reference>
<accession>A0A1H9DAG9</accession>
<evidence type="ECO:0000259" key="1">
    <source>
        <dbReference type="Pfam" id="PF02589"/>
    </source>
</evidence>